<dbReference type="Gramene" id="OQU76692">
    <property type="protein sequence ID" value="OQU76692"/>
    <property type="gene ID" value="SORBI_3010G189432"/>
</dbReference>
<evidence type="ECO:0000313" key="1">
    <source>
        <dbReference type="EMBL" id="OQU76692.1"/>
    </source>
</evidence>
<sequence length="105" mass="12355">MRRRRRRSRDAIRRRIWHHSSEALHAEDRGSISSGDAYENRQTSSGETYSLEEYVYVQRNMILGCFAPCLRLVFKIQKLVDFIFVDNATRPCKVATSRIFCEVLL</sequence>
<reference evidence="1 2" key="1">
    <citation type="journal article" date="2009" name="Nature">
        <title>The Sorghum bicolor genome and the diversification of grasses.</title>
        <authorList>
            <person name="Paterson A.H."/>
            <person name="Bowers J.E."/>
            <person name="Bruggmann R."/>
            <person name="Dubchak I."/>
            <person name="Grimwood J."/>
            <person name="Gundlach H."/>
            <person name="Haberer G."/>
            <person name="Hellsten U."/>
            <person name="Mitros T."/>
            <person name="Poliakov A."/>
            <person name="Schmutz J."/>
            <person name="Spannagl M."/>
            <person name="Tang H."/>
            <person name="Wang X."/>
            <person name="Wicker T."/>
            <person name="Bharti A.K."/>
            <person name="Chapman J."/>
            <person name="Feltus F.A."/>
            <person name="Gowik U."/>
            <person name="Grigoriev I.V."/>
            <person name="Lyons E."/>
            <person name="Maher C.A."/>
            <person name="Martis M."/>
            <person name="Narechania A."/>
            <person name="Otillar R.P."/>
            <person name="Penning B.W."/>
            <person name="Salamov A.A."/>
            <person name="Wang Y."/>
            <person name="Zhang L."/>
            <person name="Carpita N.C."/>
            <person name="Freeling M."/>
            <person name="Gingle A.R."/>
            <person name="Hash C.T."/>
            <person name="Keller B."/>
            <person name="Klein P."/>
            <person name="Kresovich S."/>
            <person name="McCann M.C."/>
            <person name="Ming R."/>
            <person name="Peterson D.G."/>
            <person name="Mehboob-ur-Rahman"/>
            <person name="Ware D."/>
            <person name="Westhoff P."/>
            <person name="Mayer K.F."/>
            <person name="Messing J."/>
            <person name="Rokhsar D.S."/>
        </authorList>
    </citation>
    <scope>NUCLEOTIDE SEQUENCE [LARGE SCALE GENOMIC DNA]</scope>
    <source>
        <strain evidence="2">cv. BTx623</strain>
    </source>
</reference>
<accession>A0A1W0VTT9</accession>
<dbReference type="InParanoid" id="A0A1W0VTT9"/>
<protein>
    <submittedName>
        <fullName evidence="1">Uncharacterized protein</fullName>
    </submittedName>
</protein>
<dbReference type="EMBL" id="CM000769">
    <property type="protein sequence ID" value="OQU76692.1"/>
    <property type="molecule type" value="Genomic_DNA"/>
</dbReference>
<reference evidence="2" key="2">
    <citation type="journal article" date="2018" name="Plant J.">
        <title>The Sorghum bicolor reference genome: improved assembly, gene annotations, a transcriptome atlas, and signatures of genome organization.</title>
        <authorList>
            <person name="McCormick R.F."/>
            <person name="Truong S.K."/>
            <person name="Sreedasyam A."/>
            <person name="Jenkins J."/>
            <person name="Shu S."/>
            <person name="Sims D."/>
            <person name="Kennedy M."/>
            <person name="Amirebrahimi M."/>
            <person name="Weers B.D."/>
            <person name="McKinley B."/>
            <person name="Mattison A."/>
            <person name="Morishige D.T."/>
            <person name="Grimwood J."/>
            <person name="Schmutz J."/>
            <person name="Mullet J.E."/>
        </authorList>
    </citation>
    <scope>NUCLEOTIDE SEQUENCE [LARGE SCALE GENOMIC DNA]</scope>
    <source>
        <strain evidence="2">cv. BTx623</strain>
    </source>
</reference>
<proteinExistence type="predicted"/>
<dbReference type="AlphaFoldDB" id="A0A1W0VTT9"/>
<organism evidence="1 2">
    <name type="scientific">Sorghum bicolor</name>
    <name type="common">Sorghum</name>
    <name type="synonym">Sorghum vulgare</name>
    <dbReference type="NCBI Taxonomy" id="4558"/>
    <lineage>
        <taxon>Eukaryota</taxon>
        <taxon>Viridiplantae</taxon>
        <taxon>Streptophyta</taxon>
        <taxon>Embryophyta</taxon>
        <taxon>Tracheophyta</taxon>
        <taxon>Spermatophyta</taxon>
        <taxon>Magnoliopsida</taxon>
        <taxon>Liliopsida</taxon>
        <taxon>Poales</taxon>
        <taxon>Poaceae</taxon>
        <taxon>PACMAD clade</taxon>
        <taxon>Panicoideae</taxon>
        <taxon>Andropogonodae</taxon>
        <taxon>Andropogoneae</taxon>
        <taxon>Sorghinae</taxon>
        <taxon>Sorghum</taxon>
    </lineage>
</organism>
<evidence type="ECO:0000313" key="2">
    <source>
        <dbReference type="Proteomes" id="UP000000768"/>
    </source>
</evidence>
<keyword evidence="2" id="KW-1185">Reference proteome</keyword>
<gene>
    <name evidence="1" type="ORF">SORBI_3010G189432</name>
</gene>
<dbReference type="Proteomes" id="UP000000768">
    <property type="component" value="Chromosome 10"/>
</dbReference>
<name>A0A1W0VTT9_SORBI</name>